<dbReference type="PROSITE" id="PS50943">
    <property type="entry name" value="HTH_CROC1"/>
    <property type="match status" value="1"/>
</dbReference>
<organism evidence="2 3">
    <name type="scientific">Actinomadura harenae</name>
    <dbReference type="NCBI Taxonomy" id="2483351"/>
    <lineage>
        <taxon>Bacteria</taxon>
        <taxon>Bacillati</taxon>
        <taxon>Actinomycetota</taxon>
        <taxon>Actinomycetes</taxon>
        <taxon>Streptosporangiales</taxon>
        <taxon>Thermomonosporaceae</taxon>
        <taxon>Actinomadura</taxon>
    </lineage>
</organism>
<proteinExistence type="predicted"/>
<dbReference type="SUPFAM" id="SSF47413">
    <property type="entry name" value="lambda repressor-like DNA-binding domains"/>
    <property type="match status" value="1"/>
</dbReference>
<dbReference type="Pfam" id="PF19054">
    <property type="entry name" value="DUF5753"/>
    <property type="match status" value="1"/>
</dbReference>
<dbReference type="CDD" id="cd00093">
    <property type="entry name" value="HTH_XRE"/>
    <property type="match status" value="1"/>
</dbReference>
<dbReference type="GO" id="GO:0003677">
    <property type="term" value="F:DNA binding"/>
    <property type="evidence" value="ECO:0007669"/>
    <property type="project" value="InterPro"/>
</dbReference>
<evidence type="ECO:0000313" key="2">
    <source>
        <dbReference type="EMBL" id="RMI38607.1"/>
    </source>
</evidence>
<dbReference type="Proteomes" id="UP000282674">
    <property type="component" value="Unassembled WGS sequence"/>
</dbReference>
<dbReference type="EMBL" id="RFFG01000082">
    <property type="protein sequence ID" value="RMI38607.1"/>
    <property type="molecule type" value="Genomic_DNA"/>
</dbReference>
<dbReference type="Gene3D" id="1.10.260.40">
    <property type="entry name" value="lambda repressor-like DNA-binding domains"/>
    <property type="match status" value="1"/>
</dbReference>
<dbReference type="Pfam" id="PF13560">
    <property type="entry name" value="HTH_31"/>
    <property type="match status" value="1"/>
</dbReference>
<dbReference type="InterPro" id="IPR001387">
    <property type="entry name" value="Cro/C1-type_HTH"/>
</dbReference>
<dbReference type="InterPro" id="IPR043917">
    <property type="entry name" value="DUF5753"/>
</dbReference>
<keyword evidence="3" id="KW-1185">Reference proteome</keyword>
<gene>
    <name evidence="2" type="ORF">EBO15_32240</name>
</gene>
<evidence type="ECO:0000259" key="1">
    <source>
        <dbReference type="PROSITE" id="PS50943"/>
    </source>
</evidence>
<accession>A0A3M2LME6</accession>
<evidence type="ECO:0000313" key="3">
    <source>
        <dbReference type="Proteomes" id="UP000282674"/>
    </source>
</evidence>
<name>A0A3M2LME6_9ACTN</name>
<feature type="domain" description="HTH cro/C1-type" evidence="1">
    <location>
        <begin position="67"/>
        <end position="122"/>
    </location>
</feature>
<dbReference type="InterPro" id="IPR010982">
    <property type="entry name" value="Lambda_DNA-bd_dom_sf"/>
</dbReference>
<dbReference type="AlphaFoldDB" id="A0A3M2LME6"/>
<comment type="caution">
    <text evidence="2">The sequence shown here is derived from an EMBL/GenBank/DDBJ whole genome shotgun (WGS) entry which is preliminary data.</text>
</comment>
<protein>
    <submittedName>
        <fullName evidence="2">XRE family transcriptional regulator</fullName>
    </submittedName>
</protein>
<reference evidence="2 3" key="1">
    <citation type="submission" date="2018-10" db="EMBL/GenBank/DDBJ databases">
        <title>Isolation from soil.</title>
        <authorList>
            <person name="Hu J."/>
        </authorList>
    </citation>
    <scope>NUCLEOTIDE SEQUENCE [LARGE SCALE GENOMIC DNA]</scope>
    <source>
        <strain evidence="2 3">NEAU-Ht49</strain>
    </source>
</reference>
<sequence length="343" mass="38182">MPLDSGAGVTCTTTVFTGFYTSPRVRGVEACRTPASVAVSCVRISTSMPASPSSSAQAARQRLADRLRDLRTRAHINGVQFAEQAGWSNSTQVSLIERGQRTITADHVRLWCRICGASPDTTEELLAEQAHVVRMWVANQQLARGGLRRLQEETRDLYAEARQMRFYASKGIPGLLQTPAYCGWALRSIRHEFQMELDDVTAAVEARMARKHALHGPCRFAFVLEQEAIWHRTCPRQVHREQLQHLLRVIGMPSVSLGIIPWARERTVAGFGVWPDESFLITGDHLVTVELVSGNLTVTRREEVASYVQAWERFTALARVGDGAVALIQTALDALDALDEHDR</sequence>
<dbReference type="SMART" id="SM00530">
    <property type="entry name" value="HTH_XRE"/>
    <property type="match status" value="1"/>
</dbReference>